<organism evidence="3 4">
    <name type="scientific">Mycobacterium parascrofulaceum ATCC BAA-614</name>
    <dbReference type="NCBI Taxonomy" id="525368"/>
    <lineage>
        <taxon>Bacteria</taxon>
        <taxon>Bacillati</taxon>
        <taxon>Actinomycetota</taxon>
        <taxon>Actinomycetes</taxon>
        <taxon>Mycobacteriales</taxon>
        <taxon>Mycobacteriaceae</taxon>
        <taxon>Mycobacterium</taxon>
        <taxon>Mycobacterium simiae complex</taxon>
    </lineage>
</organism>
<dbReference type="InterPro" id="IPR039708">
    <property type="entry name" value="MT1774/Rv1733c-like"/>
</dbReference>
<dbReference type="Proteomes" id="UP000003653">
    <property type="component" value="Unassembled WGS sequence"/>
</dbReference>
<accession>D5P394</accession>
<keyword evidence="2" id="KW-1133">Transmembrane helix</keyword>
<protein>
    <submittedName>
        <fullName evidence="3">Uncharacterized protein</fullName>
    </submittedName>
</protein>
<sequence>MPILDGTPMTSPRHDHQSQTARRRGDGAALETFTVPLPRTLLARLFSRNPLVRASDRLEAVLLVLAVAVSLLTVPIAAAVGTAVHESRSGAYAEWVQARQPVNATVVGAAHPRTTLGGTAATAPARWEFAGAERTGDVAAPLTAKVGDRVEIWVDRRGAPVSRPVVSPRDEAVAIAAAIWCAVSLSVAASFAGVRHALDSARGARWQHEFDRLVGHG</sequence>
<evidence type="ECO:0000313" key="4">
    <source>
        <dbReference type="Proteomes" id="UP000003653"/>
    </source>
</evidence>
<keyword evidence="4" id="KW-1185">Reference proteome</keyword>
<dbReference type="EMBL" id="ADNV01000071">
    <property type="protein sequence ID" value="EFG79488.1"/>
    <property type="molecule type" value="Genomic_DNA"/>
</dbReference>
<feature type="transmembrane region" description="Helical" evidence="2">
    <location>
        <begin position="60"/>
        <end position="80"/>
    </location>
</feature>
<keyword evidence="2" id="KW-0472">Membrane</keyword>
<comment type="caution">
    <text evidence="3">The sequence shown here is derived from an EMBL/GenBank/DDBJ whole genome shotgun (WGS) entry which is preliminary data.</text>
</comment>
<evidence type="ECO:0000256" key="2">
    <source>
        <dbReference type="SAM" id="Phobius"/>
    </source>
</evidence>
<gene>
    <name evidence="3" type="ORF">HMPREF0591_0638</name>
</gene>
<dbReference type="HOGENOM" id="CLU_084215_0_0_11"/>
<evidence type="ECO:0000256" key="1">
    <source>
        <dbReference type="SAM" id="MobiDB-lite"/>
    </source>
</evidence>
<feature type="transmembrane region" description="Helical" evidence="2">
    <location>
        <begin position="172"/>
        <end position="194"/>
    </location>
</feature>
<reference evidence="3 4" key="1">
    <citation type="submission" date="2010-04" db="EMBL/GenBank/DDBJ databases">
        <authorList>
            <person name="Muzny D."/>
            <person name="Qin X."/>
            <person name="Deng J."/>
            <person name="Jiang H."/>
            <person name="Liu Y."/>
            <person name="Qu J."/>
            <person name="Song X.-Z."/>
            <person name="Zhang L."/>
            <person name="Thornton R."/>
            <person name="Coyle M."/>
            <person name="Francisco L."/>
            <person name="Jackson L."/>
            <person name="Javaid M."/>
            <person name="Korchina V."/>
            <person name="Kovar C."/>
            <person name="Mata R."/>
            <person name="Mathew T."/>
            <person name="Ngo R."/>
            <person name="Nguyen L."/>
            <person name="Nguyen N."/>
            <person name="Okwuonu G."/>
            <person name="Ongeri F."/>
            <person name="Pham C."/>
            <person name="Simmons D."/>
            <person name="Wilczek-Boney K."/>
            <person name="Hale W."/>
            <person name="Jakkamsetti A."/>
            <person name="Pham P."/>
            <person name="Ruth R."/>
            <person name="San Lucas F."/>
            <person name="Warren J."/>
            <person name="Zhang J."/>
            <person name="Zhao Z."/>
            <person name="Zhou C."/>
            <person name="Zhu D."/>
            <person name="Lee S."/>
            <person name="Bess C."/>
            <person name="Blankenburg K."/>
            <person name="Forbes L."/>
            <person name="Fu Q."/>
            <person name="Gubbala S."/>
            <person name="Hirani K."/>
            <person name="Jayaseelan J.C."/>
            <person name="Lara F."/>
            <person name="Munidasa M."/>
            <person name="Palculict T."/>
            <person name="Patil S."/>
            <person name="Pu L.-L."/>
            <person name="Saada N."/>
            <person name="Tang L."/>
            <person name="Weissenberger G."/>
            <person name="Zhu Y."/>
            <person name="Hemphill L."/>
            <person name="Shang Y."/>
            <person name="Youmans B."/>
            <person name="Ayvaz T."/>
            <person name="Ross M."/>
            <person name="Santibanez J."/>
            <person name="Aqrawi P."/>
            <person name="Gross S."/>
            <person name="Joshi V."/>
            <person name="Fowler G."/>
            <person name="Nazareth L."/>
            <person name="Reid J."/>
            <person name="Worley K."/>
            <person name="Petrosino J."/>
            <person name="Highlander S."/>
            <person name="Gibbs R."/>
        </authorList>
    </citation>
    <scope>NUCLEOTIDE SEQUENCE [LARGE SCALE GENOMIC DNA]</scope>
    <source>
        <strain evidence="3 4">ATCC BAA-614</strain>
    </source>
</reference>
<dbReference type="AlphaFoldDB" id="D5P394"/>
<dbReference type="PANTHER" id="PTHR42305">
    <property type="entry name" value="MEMBRANE PROTEIN RV1733C-RELATED"/>
    <property type="match status" value="1"/>
</dbReference>
<name>D5P394_9MYCO</name>
<evidence type="ECO:0000313" key="3">
    <source>
        <dbReference type="EMBL" id="EFG79488.1"/>
    </source>
</evidence>
<proteinExistence type="predicted"/>
<dbReference type="eggNOG" id="ENOG5032YM7">
    <property type="taxonomic scope" value="Bacteria"/>
</dbReference>
<feature type="region of interest" description="Disordered" evidence="1">
    <location>
        <begin position="1"/>
        <end position="28"/>
    </location>
</feature>
<keyword evidence="2" id="KW-0812">Transmembrane</keyword>
<dbReference type="PANTHER" id="PTHR42305:SF1">
    <property type="entry name" value="MEMBRANE PROTEIN RV1733C-RELATED"/>
    <property type="match status" value="1"/>
</dbReference>